<dbReference type="InterPro" id="IPR043717">
    <property type="entry name" value="DUF5658"/>
</dbReference>
<reference evidence="3" key="1">
    <citation type="submission" date="2018-06" db="EMBL/GenBank/DDBJ databases">
        <authorList>
            <person name="Zhirakovskaya E."/>
        </authorList>
    </citation>
    <scope>NUCLEOTIDE SEQUENCE</scope>
</reference>
<feature type="transmembrane region" description="Helical" evidence="1">
    <location>
        <begin position="113"/>
        <end position="135"/>
    </location>
</feature>
<keyword evidence="1" id="KW-1133">Transmembrane helix</keyword>
<feature type="transmembrane region" description="Helical" evidence="1">
    <location>
        <begin position="147"/>
        <end position="172"/>
    </location>
</feature>
<gene>
    <name evidence="3" type="ORF">MNBD_GAMMA22-1930</name>
</gene>
<feature type="transmembrane region" description="Helical" evidence="1">
    <location>
        <begin position="74"/>
        <end position="93"/>
    </location>
</feature>
<keyword evidence="1" id="KW-0812">Transmembrane</keyword>
<name>A0A3B1AT27_9ZZZZ</name>
<evidence type="ECO:0000259" key="2">
    <source>
        <dbReference type="Pfam" id="PF18902"/>
    </source>
</evidence>
<evidence type="ECO:0000313" key="3">
    <source>
        <dbReference type="EMBL" id="VAX01370.1"/>
    </source>
</evidence>
<evidence type="ECO:0000256" key="1">
    <source>
        <dbReference type="SAM" id="Phobius"/>
    </source>
</evidence>
<protein>
    <recommendedName>
        <fullName evidence="2">DUF5658 domain-containing protein</fullName>
    </recommendedName>
</protein>
<feature type="domain" description="DUF5658" evidence="2">
    <location>
        <begin position="79"/>
        <end position="169"/>
    </location>
</feature>
<sequence length="173" mass="20373">MRNFKLEESIAAENNIAEQLNEWSGSECRRYQLDRRVTPINVIERFFYRGARTQHRRHTDQNQFNYVDRHEPHLFLISIAIILFSILDAFLTLEILKSGGTELNYFANKLIGLGLYGFIFSKYILTALGMVILVLHKHYQVYYGLQVRHIIYGIVAIYSTLILYELIIVIHYL</sequence>
<dbReference type="Pfam" id="PF18902">
    <property type="entry name" value="DUF5658"/>
    <property type="match status" value="1"/>
</dbReference>
<accession>A0A3B1AT27</accession>
<dbReference type="AlphaFoldDB" id="A0A3B1AT27"/>
<keyword evidence="1" id="KW-0472">Membrane</keyword>
<dbReference type="EMBL" id="UOFS01000049">
    <property type="protein sequence ID" value="VAX01370.1"/>
    <property type="molecule type" value="Genomic_DNA"/>
</dbReference>
<organism evidence="3">
    <name type="scientific">hydrothermal vent metagenome</name>
    <dbReference type="NCBI Taxonomy" id="652676"/>
    <lineage>
        <taxon>unclassified sequences</taxon>
        <taxon>metagenomes</taxon>
        <taxon>ecological metagenomes</taxon>
    </lineage>
</organism>
<proteinExistence type="predicted"/>